<dbReference type="Gramene" id="RZC55949">
    <property type="protein sequence ID" value="RZC55949"/>
    <property type="gene ID" value="C5167_014818"/>
</dbReference>
<keyword evidence="2" id="KW-1185">Reference proteome</keyword>
<proteinExistence type="predicted"/>
<dbReference type="EMBL" id="CM010717">
    <property type="protein sequence ID" value="RZC55949.1"/>
    <property type="molecule type" value="Genomic_DNA"/>
</dbReference>
<organism evidence="1 2">
    <name type="scientific">Papaver somniferum</name>
    <name type="common">Opium poppy</name>
    <dbReference type="NCBI Taxonomy" id="3469"/>
    <lineage>
        <taxon>Eukaryota</taxon>
        <taxon>Viridiplantae</taxon>
        <taxon>Streptophyta</taxon>
        <taxon>Embryophyta</taxon>
        <taxon>Tracheophyta</taxon>
        <taxon>Spermatophyta</taxon>
        <taxon>Magnoliopsida</taxon>
        <taxon>Ranunculales</taxon>
        <taxon>Papaveraceae</taxon>
        <taxon>Papaveroideae</taxon>
        <taxon>Papaver</taxon>
    </lineage>
</organism>
<gene>
    <name evidence="1" type="ORF">C5167_014818</name>
</gene>
<dbReference type="AlphaFoldDB" id="A0A4Y7J8A4"/>
<accession>A0A4Y7J8A4</accession>
<reference evidence="1 2" key="1">
    <citation type="journal article" date="2018" name="Science">
        <title>The opium poppy genome and morphinan production.</title>
        <authorList>
            <person name="Guo L."/>
            <person name="Winzer T."/>
            <person name="Yang X."/>
            <person name="Li Y."/>
            <person name="Ning Z."/>
            <person name="He Z."/>
            <person name="Teodor R."/>
            <person name="Lu Y."/>
            <person name="Bowser T.A."/>
            <person name="Graham I.A."/>
            <person name="Ye K."/>
        </authorList>
    </citation>
    <scope>NUCLEOTIDE SEQUENCE [LARGE SCALE GENOMIC DNA]</scope>
    <source>
        <strain evidence="2">cv. HN1</strain>
        <tissue evidence="1">Leaves</tissue>
    </source>
</reference>
<name>A0A4Y7J8A4_PAPSO</name>
<sequence>MSRGILVWFISSNLRFLDLDGGDCDNQLGAVEYVEEYFISSSKSQSLVRDYLGIHSLKSMRSGSLKLLGMSSMPIASEYEEIWAPEVEYLGIHSLRSMRSGAVALREVRLEKNSLFWKKCSSLTTLTKQATTQFRELRGAPPGSVNWEMQRQATARFCELSGGQMQLHTGLAFVFLLQIQLAELLKWNAGASWRCPAFGQRA</sequence>
<evidence type="ECO:0000313" key="1">
    <source>
        <dbReference type="EMBL" id="RZC55949.1"/>
    </source>
</evidence>
<evidence type="ECO:0000313" key="2">
    <source>
        <dbReference type="Proteomes" id="UP000316621"/>
    </source>
</evidence>
<dbReference type="STRING" id="3469.A0A4Y7J8A4"/>
<protein>
    <submittedName>
        <fullName evidence="1">Uncharacterized protein</fullName>
    </submittedName>
</protein>
<dbReference type="Proteomes" id="UP000316621">
    <property type="component" value="Chromosome 3"/>
</dbReference>